<organism evidence="7 8">
    <name type="scientific">Branchiostoma lanceolatum</name>
    <name type="common">Common lancelet</name>
    <name type="synonym">Amphioxus lanceolatum</name>
    <dbReference type="NCBI Taxonomy" id="7740"/>
    <lineage>
        <taxon>Eukaryota</taxon>
        <taxon>Metazoa</taxon>
        <taxon>Chordata</taxon>
        <taxon>Cephalochordata</taxon>
        <taxon>Leptocardii</taxon>
        <taxon>Amphioxiformes</taxon>
        <taxon>Branchiostomatidae</taxon>
        <taxon>Branchiostoma</taxon>
    </lineage>
</organism>
<keyword evidence="2" id="KW-0677">Repeat</keyword>
<evidence type="ECO:0000313" key="7">
    <source>
        <dbReference type="EMBL" id="CAH1263132.1"/>
    </source>
</evidence>
<evidence type="ECO:0000256" key="1">
    <source>
        <dbReference type="ARBA" id="ARBA00022723"/>
    </source>
</evidence>
<name>A0A8J9ZT68_BRALA</name>
<dbReference type="FunFam" id="2.10.110.10:FF:000025">
    <property type="entry name" value="Cysteine-rich protein 2"/>
    <property type="match status" value="1"/>
</dbReference>
<dbReference type="InterPro" id="IPR001781">
    <property type="entry name" value="Znf_LIM"/>
</dbReference>
<evidence type="ECO:0000259" key="6">
    <source>
        <dbReference type="PROSITE" id="PS50023"/>
    </source>
</evidence>
<reference evidence="7" key="1">
    <citation type="submission" date="2022-01" db="EMBL/GenBank/DDBJ databases">
        <authorList>
            <person name="Braso-Vives M."/>
        </authorList>
    </citation>
    <scope>NUCLEOTIDE SEQUENCE</scope>
</reference>
<keyword evidence="4 5" id="KW-0440">LIM domain</keyword>
<dbReference type="Proteomes" id="UP000838412">
    <property type="component" value="Chromosome 4"/>
</dbReference>
<proteinExistence type="predicted"/>
<dbReference type="EMBL" id="OV696689">
    <property type="protein sequence ID" value="CAH1263132.1"/>
    <property type="molecule type" value="Genomic_DNA"/>
</dbReference>
<dbReference type="SUPFAM" id="SSF57716">
    <property type="entry name" value="Glucocorticoid receptor-like (DNA-binding domain)"/>
    <property type="match status" value="2"/>
</dbReference>
<dbReference type="PROSITE" id="PS00478">
    <property type="entry name" value="LIM_DOMAIN_1"/>
    <property type="match status" value="1"/>
</dbReference>
<evidence type="ECO:0000256" key="2">
    <source>
        <dbReference type="ARBA" id="ARBA00022737"/>
    </source>
</evidence>
<keyword evidence="3 5" id="KW-0862">Zinc</keyword>
<dbReference type="PANTHER" id="PTHR46074:SF5">
    <property type="entry name" value="LIM DOMAIN-CONTAINING PROTEIN C"/>
    <property type="match status" value="1"/>
</dbReference>
<dbReference type="SMART" id="SM00132">
    <property type="entry name" value="LIM"/>
    <property type="match status" value="1"/>
</dbReference>
<evidence type="ECO:0000256" key="3">
    <source>
        <dbReference type="ARBA" id="ARBA00022833"/>
    </source>
</evidence>
<dbReference type="PROSITE" id="PS50023">
    <property type="entry name" value="LIM_DOMAIN_2"/>
    <property type="match status" value="1"/>
</dbReference>
<evidence type="ECO:0000313" key="8">
    <source>
        <dbReference type="Proteomes" id="UP000838412"/>
    </source>
</evidence>
<evidence type="ECO:0000256" key="4">
    <source>
        <dbReference type="ARBA" id="ARBA00023038"/>
    </source>
</evidence>
<evidence type="ECO:0000256" key="5">
    <source>
        <dbReference type="PROSITE-ProRule" id="PRU00125"/>
    </source>
</evidence>
<keyword evidence="1 5" id="KW-0479">Metal-binding</keyword>
<dbReference type="GO" id="GO:0046872">
    <property type="term" value="F:metal ion binding"/>
    <property type="evidence" value="ECO:0007669"/>
    <property type="project" value="UniProtKB-KW"/>
</dbReference>
<gene>
    <name evidence="7" type="primary">CRIP2</name>
    <name evidence="7" type="ORF">BLAG_LOCUS17925</name>
</gene>
<accession>A0A8J9ZT68</accession>
<feature type="domain" description="LIM zinc-binding" evidence="6">
    <location>
        <begin position="2"/>
        <end position="63"/>
    </location>
</feature>
<dbReference type="Gene3D" id="2.10.110.10">
    <property type="entry name" value="Cysteine Rich Protein"/>
    <property type="match status" value="1"/>
</dbReference>
<dbReference type="Pfam" id="PF00412">
    <property type="entry name" value="LIM"/>
    <property type="match status" value="1"/>
</dbReference>
<dbReference type="PANTHER" id="PTHR46074">
    <property type="entry name" value="CYSTEINE-RICH PROTEIN CRIP FAMILY MEMBER"/>
    <property type="match status" value="1"/>
</dbReference>
<dbReference type="CDD" id="cd09401">
    <property type="entry name" value="LIM_TLP_like"/>
    <property type="match status" value="1"/>
</dbReference>
<dbReference type="OrthoDB" id="25654at2759"/>
<sequence length="89" mass="9779">MPNCPKCNKAVYFAERHRSLGKDWHRACLRCEKCNKVLKPGGHAEHEGKPYCTKPCYGVLFGPRGVNIGGVGSYAYEGEEIPPSQAPST</sequence>
<protein>
    <submittedName>
        <fullName evidence="7">CRIP2 protein</fullName>
    </submittedName>
</protein>
<dbReference type="AlphaFoldDB" id="A0A8J9ZT68"/>
<keyword evidence="8" id="KW-1185">Reference proteome</keyword>